<dbReference type="Gene3D" id="2.130.10.10">
    <property type="entry name" value="YVTN repeat-like/Quinoprotein amine dehydrogenase"/>
    <property type="match status" value="1"/>
</dbReference>
<feature type="signal peptide" evidence="5">
    <location>
        <begin position="1"/>
        <end position="19"/>
    </location>
</feature>
<dbReference type="GO" id="GO:0030335">
    <property type="term" value="P:positive regulation of cell migration"/>
    <property type="evidence" value="ECO:0007669"/>
    <property type="project" value="TreeGrafter"/>
</dbReference>
<evidence type="ECO:0000256" key="3">
    <source>
        <dbReference type="ARBA" id="ARBA00023180"/>
    </source>
</evidence>
<dbReference type="PROSITE" id="PS51004">
    <property type="entry name" value="SEMA"/>
    <property type="match status" value="1"/>
</dbReference>
<dbReference type="PROSITE" id="PS50835">
    <property type="entry name" value="IG_LIKE"/>
    <property type="match status" value="1"/>
</dbReference>
<dbReference type="Ensembl" id="ENSGWIT00000000915.1">
    <property type="protein sequence ID" value="ENSGWIP00000000842.1"/>
    <property type="gene ID" value="ENSGWIG00000000532.1"/>
</dbReference>
<dbReference type="SUPFAM" id="SSF101912">
    <property type="entry name" value="Sema domain"/>
    <property type="match status" value="1"/>
</dbReference>
<dbReference type="GO" id="GO:0043931">
    <property type="term" value="P:ossification involved in bone maturation"/>
    <property type="evidence" value="ECO:0007669"/>
    <property type="project" value="TreeGrafter"/>
</dbReference>
<dbReference type="GO" id="GO:0005886">
    <property type="term" value="C:plasma membrane"/>
    <property type="evidence" value="ECO:0007669"/>
    <property type="project" value="TreeGrafter"/>
</dbReference>
<dbReference type="Pfam" id="PF01403">
    <property type="entry name" value="Sema"/>
    <property type="match status" value="1"/>
</dbReference>
<dbReference type="GO" id="GO:0000122">
    <property type="term" value="P:negative regulation of transcription by RNA polymerase II"/>
    <property type="evidence" value="ECO:0007669"/>
    <property type="project" value="TreeGrafter"/>
</dbReference>
<keyword evidence="9" id="KW-1185">Reference proteome</keyword>
<dbReference type="GO" id="GO:0030215">
    <property type="term" value="F:semaphorin receptor binding"/>
    <property type="evidence" value="ECO:0007669"/>
    <property type="project" value="InterPro"/>
</dbReference>
<dbReference type="Pfam" id="PF13895">
    <property type="entry name" value="Ig_2"/>
    <property type="match status" value="1"/>
</dbReference>
<proteinExistence type="inferred from homology"/>
<dbReference type="AlphaFoldDB" id="A0A8C5D425"/>
<comment type="similarity">
    <text evidence="1">Belongs to the semaphorin family.</text>
</comment>
<accession>A0A8C5D425</accession>
<evidence type="ECO:0000259" key="6">
    <source>
        <dbReference type="PROSITE" id="PS50835"/>
    </source>
</evidence>
<dbReference type="GeneID" id="114461313"/>
<dbReference type="GO" id="GO:0071526">
    <property type="term" value="P:semaphorin-plexin signaling pathway"/>
    <property type="evidence" value="ECO:0007669"/>
    <property type="project" value="TreeGrafter"/>
</dbReference>
<dbReference type="FunFam" id="2.60.40.10:FF:001170">
    <property type="entry name" value="Sema domain, immunoglobulin domain (Ig), short basic domain, secreted, (Semaphorin) 3F"/>
    <property type="match status" value="1"/>
</dbReference>
<gene>
    <name evidence="8" type="primary">LOC114461313</name>
</gene>
<dbReference type="RefSeq" id="XP_028299114.1">
    <property type="nucleotide sequence ID" value="XM_028443313.1"/>
</dbReference>
<dbReference type="Gene3D" id="3.30.1680.10">
    <property type="entry name" value="ligand-binding face of the semaphorins, domain 2"/>
    <property type="match status" value="1"/>
</dbReference>
<dbReference type="SUPFAM" id="SSF48726">
    <property type="entry name" value="Immunoglobulin"/>
    <property type="match status" value="1"/>
</dbReference>
<evidence type="ECO:0000313" key="8">
    <source>
        <dbReference type="Ensembl" id="ENSGWIP00000000842.1"/>
    </source>
</evidence>
<dbReference type="GO" id="GO:0007411">
    <property type="term" value="P:axon guidance"/>
    <property type="evidence" value="ECO:0007669"/>
    <property type="project" value="TreeGrafter"/>
</dbReference>
<name>A0A8C5D425_GOUWI</name>
<dbReference type="GO" id="GO:0001755">
    <property type="term" value="P:neural crest cell migration"/>
    <property type="evidence" value="ECO:0007669"/>
    <property type="project" value="TreeGrafter"/>
</dbReference>
<keyword evidence="2" id="KW-1015">Disulfide bond</keyword>
<dbReference type="InterPro" id="IPR036352">
    <property type="entry name" value="Semap_dom_sf"/>
</dbReference>
<dbReference type="InterPro" id="IPR036179">
    <property type="entry name" value="Ig-like_dom_sf"/>
</dbReference>
<dbReference type="InterPro" id="IPR001627">
    <property type="entry name" value="Semap_dom"/>
</dbReference>
<reference evidence="8" key="2">
    <citation type="submission" date="2025-08" db="UniProtKB">
        <authorList>
            <consortium name="Ensembl"/>
        </authorList>
    </citation>
    <scope>IDENTIFICATION</scope>
</reference>
<dbReference type="OrthoDB" id="9988752at2759"/>
<keyword evidence="3" id="KW-0325">Glycoprotein</keyword>
<dbReference type="SMART" id="SM00423">
    <property type="entry name" value="PSI"/>
    <property type="match status" value="1"/>
</dbReference>
<dbReference type="InterPro" id="IPR007110">
    <property type="entry name" value="Ig-like_dom"/>
</dbReference>
<dbReference type="Gene3D" id="2.60.40.10">
    <property type="entry name" value="Immunoglobulins"/>
    <property type="match status" value="1"/>
</dbReference>
<feature type="chain" id="PRO_5034145257" evidence="5">
    <location>
        <begin position="20"/>
        <end position="636"/>
    </location>
</feature>
<dbReference type="GO" id="GO:0005615">
    <property type="term" value="C:extracellular space"/>
    <property type="evidence" value="ECO:0007669"/>
    <property type="project" value="TreeGrafter"/>
</dbReference>
<dbReference type="InterPro" id="IPR015943">
    <property type="entry name" value="WD40/YVTN_repeat-like_dom_sf"/>
</dbReference>
<keyword evidence="5" id="KW-0732">Signal</keyword>
<dbReference type="InterPro" id="IPR013783">
    <property type="entry name" value="Ig-like_fold"/>
</dbReference>
<dbReference type="PANTHER" id="PTHR11036">
    <property type="entry name" value="SEMAPHORIN"/>
    <property type="match status" value="1"/>
</dbReference>
<dbReference type="SMART" id="SM00630">
    <property type="entry name" value="Sema"/>
    <property type="match status" value="1"/>
</dbReference>
<evidence type="ECO:0000259" key="7">
    <source>
        <dbReference type="PROSITE" id="PS51004"/>
    </source>
</evidence>
<dbReference type="PANTHER" id="PTHR11036:SF144">
    <property type="entry name" value="SEMAPHORIN-7A-LIKE"/>
    <property type="match status" value="1"/>
</dbReference>
<sequence>MAYISTAFLMLLFVIVTQTNEPLSPRMVLTDTGALCKRLPARGASLRLLSGDQPDVQIAVGPQHLNVYNFHSHMNTSVEKIEWMKCSDDDCDYNITVVEQTQNASHVFVCGSNSRGAMCCYLNKSQQSPVCVPSEEMKSLSESIKGVVTEEVKHSVLVETEHSRDLYMTIFGSQEYPDGIYKFGRKMVLPVGHNREQHYSGLLLSKRSEDPSQDRVYAFYKQNNRDSSLDSKIWTSYVTQVCTADVGGPKNHLQSRWTSQMNARLFCGDVQHRKYFSELIETTIVHSDRWQDTRVYALFKNEWGMSAICVYSIQDINSVFMNSLSTSEYPLKKRPRKCVGDSTKISSDILSLLSETSEMKEWVIPMESGFIFLNHHHYNHMCVDSSQTNRSHQCTVLFLSLNNGRIHKVVQCINHFVIVTEYKPFSHTTHILNMMFHPPSRKLYVNSRDEMVQLNVGNCGHYGLNYEDCCLSSDPYCGWNNTHCTSDTHDTQQDVVTIYQHVCPLSPPDIHHSEKESHVAIVNVTLAPQSKYFLRCKVSSHHANYTWRKHNTATACSSKMDECVYFIDSMGPEQVGIYRCVSEEKGYSKVVVEYRLLLKSRAPGQQPGSVLWLCVLMLVLMASHSIGNIQIWDKTH</sequence>
<evidence type="ECO:0000313" key="9">
    <source>
        <dbReference type="Proteomes" id="UP000694680"/>
    </source>
</evidence>
<reference evidence="8" key="3">
    <citation type="submission" date="2025-09" db="UniProtKB">
        <authorList>
            <consortium name="Ensembl"/>
        </authorList>
    </citation>
    <scope>IDENTIFICATION</scope>
</reference>
<dbReference type="InterPro" id="IPR027231">
    <property type="entry name" value="Semaphorin"/>
</dbReference>
<evidence type="ECO:0000256" key="4">
    <source>
        <dbReference type="PROSITE-ProRule" id="PRU00352"/>
    </source>
</evidence>
<evidence type="ECO:0000256" key="1">
    <source>
        <dbReference type="ARBA" id="ARBA00009492"/>
    </source>
</evidence>
<dbReference type="SUPFAM" id="SSF103575">
    <property type="entry name" value="Plexin repeat"/>
    <property type="match status" value="1"/>
</dbReference>
<evidence type="ECO:0000256" key="5">
    <source>
        <dbReference type="SAM" id="SignalP"/>
    </source>
</evidence>
<evidence type="ECO:0000256" key="2">
    <source>
        <dbReference type="ARBA" id="ARBA00023157"/>
    </source>
</evidence>
<protein>
    <submittedName>
        <fullName evidence="8">Semaphorin-7A-like</fullName>
    </submittedName>
</protein>
<dbReference type="InterPro" id="IPR016201">
    <property type="entry name" value="PSI"/>
</dbReference>
<dbReference type="Proteomes" id="UP000694680">
    <property type="component" value="Chromosome 3"/>
</dbReference>
<feature type="domain" description="Sema" evidence="7">
    <location>
        <begin position="1"/>
        <end position="456"/>
    </location>
</feature>
<feature type="domain" description="Ig-like" evidence="6">
    <location>
        <begin position="508"/>
        <end position="592"/>
    </location>
</feature>
<organism evidence="8 9">
    <name type="scientific">Gouania willdenowi</name>
    <name type="common">Blunt-snouted clingfish</name>
    <name type="synonym">Lepadogaster willdenowi</name>
    <dbReference type="NCBI Taxonomy" id="441366"/>
    <lineage>
        <taxon>Eukaryota</taxon>
        <taxon>Metazoa</taxon>
        <taxon>Chordata</taxon>
        <taxon>Craniata</taxon>
        <taxon>Vertebrata</taxon>
        <taxon>Euteleostomi</taxon>
        <taxon>Actinopterygii</taxon>
        <taxon>Neopterygii</taxon>
        <taxon>Teleostei</taxon>
        <taxon>Neoteleostei</taxon>
        <taxon>Acanthomorphata</taxon>
        <taxon>Ovalentaria</taxon>
        <taxon>Blenniimorphae</taxon>
        <taxon>Blenniiformes</taxon>
        <taxon>Gobiesocoidei</taxon>
        <taxon>Gobiesocidae</taxon>
        <taxon>Gobiesocinae</taxon>
        <taxon>Gouania</taxon>
    </lineage>
</organism>
<reference evidence="8" key="1">
    <citation type="submission" date="2020-06" db="EMBL/GenBank/DDBJ databases">
        <authorList>
            <consortium name="Wellcome Sanger Institute Data Sharing"/>
        </authorList>
    </citation>
    <scope>NUCLEOTIDE SEQUENCE [LARGE SCALE GENOMIC DNA]</scope>
</reference>
<dbReference type="GO" id="GO:0045499">
    <property type="term" value="F:chemorepellent activity"/>
    <property type="evidence" value="ECO:0007669"/>
    <property type="project" value="TreeGrafter"/>
</dbReference>
<comment type="caution">
    <text evidence="4">Lacks conserved residue(s) required for the propagation of feature annotation.</text>
</comment>